<dbReference type="Gene3D" id="3.40.50.300">
    <property type="entry name" value="P-loop containing nucleotide triphosphate hydrolases"/>
    <property type="match status" value="1"/>
</dbReference>
<dbReference type="SUPFAM" id="SSF52540">
    <property type="entry name" value="P-loop containing nucleoside triphosphate hydrolases"/>
    <property type="match status" value="1"/>
</dbReference>
<organism evidence="2 3">
    <name type="scientific">Streptomyces polyrhachis</name>
    <dbReference type="NCBI Taxonomy" id="1282885"/>
    <lineage>
        <taxon>Bacteria</taxon>
        <taxon>Bacillati</taxon>
        <taxon>Actinomycetota</taxon>
        <taxon>Actinomycetes</taxon>
        <taxon>Kitasatosporales</taxon>
        <taxon>Streptomycetaceae</taxon>
        <taxon>Streptomyces</taxon>
    </lineage>
</organism>
<dbReference type="EMBL" id="JBHSZO010000002">
    <property type="protein sequence ID" value="MFC7216934.1"/>
    <property type="molecule type" value="Genomic_DNA"/>
</dbReference>
<dbReference type="InterPro" id="IPR027417">
    <property type="entry name" value="P-loop_NTPase"/>
</dbReference>
<evidence type="ECO:0008006" key="4">
    <source>
        <dbReference type="Google" id="ProtNLM"/>
    </source>
</evidence>
<keyword evidence="1" id="KW-0472">Membrane</keyword>
<evidence type="ECO:0000313" key="2">
    <source>
        <dbReference type="EMBL" id="MFC7216934.1"/>
    </source>
</evidence>
<evidence type="ECO:0000256" key="1">
    <source>
        <dbReference type="SAM" id="Phobius"/>
    </source>
</evidence>
<comment type="caution">
    <text evidence="2">The sequence shown here is derived from an EMBL/GenBank/DDBJ whole genome shotgun (WGS) entry which is preliminary data.</text>
</comment>
<evidence type="ECO:0000313" key="3">
    <source>
        <dbReference type="Proteomes" id="UP001596413"/>
    </source>
</evidence>
<keyword evidence="3" id="KW-1185">Reference proteome</keyword>
<keyword evidence="1" id="KW-1133">Transmembrane helix</keyword>
<proteinExistence type="predicted"/>
<gene>
    <name evidence="2" type="ORF">ACFQLX_01915</name>
</gene>
<dbReference type="RefSeq" id="WP_386411075.1">
    <property type="nucleotide sequence ID" value="NZ_JBHSZO010000002.1"/>
</dbReference>
<feature type="transmembrane region" description="Helical" evidence="1">
    <location>
        <begin position="76"/>
        <end position="99"/>
    </location>
</feature>
<keyword evidence="1" id="KW-0812">Transmembrane</keyword>
<protein>
    <recommendedName>
        <fullName evidence="4">FtsK domain-containing protein</fullName>
    </recommendedName>
</protein>
<reference evidence="3" key="1">
    <citation type="journal article" date="2019" name="Int. J. Syst. Evol. Microbiol.">
        <title>The Global Catalogue of Microorganisms (GCM) 10K type strain sequencing project: providing services to taxonomists for standard genome sequencing and annotation.</title>
        <authorList>
            <consortium name="The Broad Institute Genomics Platform"/>
            <consortium name="The Broad Institute Genome Sequencing Center for Infectious Disease"/>
            <person name="Wu L."/>
            <person name="Ma J."/>
        </authorList>
    </citation>
    <scope>NUCLEOTIDE SEQUENCE [LARGE SCALE GENOMIC DNA]</scope>
    <source>
        <strain evidence="3">CGMCC 1.13681</strain>
    </source>
</reference>
<name>A0ABW2GAC6_9ACTN</name>
<accession>A0ABW2GAC6</accession>
<sequence length="499" mass="53330">MTRREIPRLLSAGTAALSRGRDAAQIAGAAATDLVRPFRAVGRGLGHLLAAARTRFAATPQDKRGPLALLTAGAGLLLYLLPYGIPIALALLTATAWWLGREREGGEEEAAQEEAGDERLTLLYTALVPLFSVPDDPEPMYTHGGDHEDVLTDYAHGSDGRLERLTIRYPAYFPDGEPEMRARVERLLQAKAGRGREYLFDWDEAGNQLTVRAMPALPTDLVAQRFVAAPGERVLGFTDALSVSRTIPVTVDGAQRDLPPVLWRTGPNTTLPHLLAVGHPGSGTSSLLRSLALQCLPHAQIAVIDSAGTGEYAFLRGRSGVLHVESRLTGAVDVLERVARETQRRLAAGGQGHRPLWLFVDRPTVLSQIAALEGHDDPQSLLRLPLQYGRAAVVTVVVAEHFDTAAALNDAVTGHTRTRVMLGTAGPEQVRAVLGAPPNTTPPDHLPPGRGYARLGDGPVLRLQVPSTPNPDRDDTATHAREAVLALLPPPAEAAAPAL</sequence>
<dbReference type="Proteomes" id="UP001596413">
    <property type="component" value="Unassembled WGS sequence"/>
</dbReference>